<organism evidence="1 2">
    <name type="scientific">Candidatus Phytoplasma pruni</name>
    <dbReference type="NCBI Taxonomy" id="479893"/>
    <lineage>
        <taxon>Bacteria</taxon>
        <taxon>Bacillati</taxon>
        <taxon>Mycoplasmatota</taxon>
        <taxon>Mollicutes</taxon>
        <taxon>Acholeplasmatales</taxon>
        <taxon>Acholeplasmataceae</taxon>
        <taxon>Candidatus Phytoplasma</taxon>
        <taxon>16SrIII (X-disease group)</taxon>
    </lineage>
</organism>
<name>A0A0M1MZA9_9MOLU</name>
<proteinExistence type="predicted"/>
<protein>
    <submittedName>
        <fullName evidence="1">Uncharacterized protein</fullName>
    </submittedName>
</protein>
<dbReference type="RefSeq" id="WP_053521618.1">
    <property type="nucleotide sequence ID" value="NZ_LHCF01000031.1"/>
</dbReference>
<dbReference type="Proteomes" id="UP000037386">
    <property type="component" value="Unassembled WGS sequence"/>
</dbReference>
<evidence type="ECO:0000313" key="2">
    <source>
        <dbReference type="Proteomes" id="UP000037386"/>
    </source>
</evidence>
<evidence type="ECO:0000313" key="1">
    <source>
        <dbReference type="EMBL" id="KOR75236.1"/>
    </source>
</evidence>
<dbReference type="STRING" id="479893.CPX_001798"/>
<accession>A0A0M1MZA9</accession>
<reference evidence="2" key="1">
    <citation type="submission" date="2015-05" db="EMBL/GenBank/DDBJ databases">
        <title>Draft genome sequence of 'Candidatus Phytoplasma Pruni' strain CX, a plant pathogenic bacterium.</title>
        <authorList>
            <person name="Lee I.-M."/>
            <person name="Bottner-Parker K.D."/>
            <person name="Shao J."/>
            <person name="Gundersen-Rindal D.E."/>
            <person name="Zhao Y."/>
            <person name="Davis R.E."/>
        </authorList>
    </citation>
    <scope>NUCLEOTIDE SEQUENCE [LARGE SCALE GENOMIC DNA]</scope>
    <source>
        <strain evidence="2">CX</strain>
    </source>
</reference>
<gene>
    <name evidence="1" type="ORF">CPX_001798</name>
</gene>
<dbReference type="AlphaFoldDB" id="A0A0M1MZA9"/>
<sequence>MKYIYGLKQIMHFLAKIDTFHILVSANIKQTNYNITEKTLFLKKTDITKIKTTMKELNKSLFSLEFDANLEQKYFFNKQTKQLYINPAKINVSPLNEQNKHKNSPAWLDNFKKEFNFKN</sequence>
<comment type="caution">
    <text evidence="1">The sequence shown here is derived from an EMBL/GenBank/DDBJ whole genome shotgun (WGS) entry which is preliminary data.</text>
</comment>
<dbReference type="EMBL" id="LHCF01000031">
    <property type="protein sequence ID" value="KOR75236.1"/>
    <property type="molecule type" value="Genomic_DNA"/>
</dbReference>
<dbReference type="PATRIC" id="fig|479893.3.peg.624"/>